<proteinExistence type="predicted"/>
<comment type="caution">
    <text evidence="1">The sequence shown here is derived from an EMBL/GenBank/DDBJ whole genome shotgun (WGS) entry which is preliminary data.</text>
</comment>
<dbReference type="GO" id="GO:0004623">
    <property type="term" value="F:phospholipase A2 activity"/>
    <property type="evidence" value="ECO:0007669"/>
    <property type="project" value="InterPro"/>
</dbReference>
<evidence type="ECO:0000313" key="1">
    <source>
        <dbReference type="EMBL" id="KAF7632745.1"/>
    </source>
</evidence>
<gene>
    <name evidence="1" type="ORF">Mgra_00007881</name>
</gene>
<keyword evidence="2" id="KW-1185">Reference proteome</keyword>
<dbReference type="EMBL" id="JABEBT010000095">
    <property type="protein sequence ID" value="KAF7632745.1"/>
    <property type="molecule type" value="Genomic_DNA"/>
</dbReference>
<dbReference type="InterPro" id="IPR033112">
    <property type="entry name" value="PLA2_Asp_AS"/>
</dbReference>
<dbReference type="PROSITE" id="PS00119">
    <property type="entry name" value="PA2_ASP"/>
    <property type="match status" value="1"/>
</dbReference>
<accession>A0A8S9ZHH6</accession>
<dbReference type="InterPro" id="IPR036444">
    <property type="entry name" value="PLipase_A2_dom_sf"/>
</dbReference>
<reference evidence="1" key="1">
    <citation type="journal article" date="2020" name="Ecol. Evol.">
        <title>Genome structure and content of the rice root-knot nematode (Meloidogyne graminicola).</title>
        <authorList>
            <person name="Phan N.T."/>
            <person name="Danchin E.G.J."/>
            <person name="Klopp C."/>
            <person name="Perfus-Barbeoch L."/>
            <person name="Kozlowski D.K."/>
            <person name="Koutsovoulos G.D."/>
            <person name="Lopez-Roques C."/>
            <person name="Bouchez O."/>
            <person name="Zahm M."/>
            <person name="Besnard G."/>
            <person name="Bellafiore S."/>
        </authorList>
    </citation>
    <scope>NUCLEOTIDE SEQUENCE</scope>
    <source>
        <strain evidence="1">VN-18</strain>
    </source>
</reference>
<evidence type="ECO:0000313" key="2">
    <source>
        <dbReference type="Proteomes" id="UP000605970"/>
    </source>
</evidence>
<dbReference type="AlphaFoldDB" id="A0A8S9ZHH6"/>
<sequence length="222" mass="26170">MKKDCPLISEEDNYYYIPMNMSKYHHEIYRKVDYAFFCLDLKNNKCQEALCNCDRKVAECWSALPNVPNLTICLSCYMDDARQFAYVHIKGLIDIQNLLNDQTDKADKIIMRGADNEELMVRMEVALYSIEQCHELIEKIDLSFNELFNETQARVIAYGKTAEEFMTQNRTTEAKAYVQLSNHKNTIINLAIFEYLKERKTTFSIIDKLHHYVHNLKNLLRL</sequence>
<name>A0A8S9ZHH6_9BILA</name>
<dbReference type="SUPFAM" id="SSF48619">
    <property type="entry name" value="Phospholipase A2, PLA2"/>
    <property type="match status" value="1"/>
</dbReference>
<dbReference type="GO" id="GO:0050482">
    <property type="term" value="P:arachidonate secretion"/>
    <property type="evidence" value="ECO:0007669"/>
    <property type="project" value="InterPro"/>
</dbReference>
<dbReference type="Gene3D" id="1.20.90.10">
    <property type="entry name" value="Phospholipase A2 domain"/>
    <property type="match status" value="1"/>
</dbReference>
<dbReference type="GO" id="GO:0006644">
    <property type="term" value="P:phospholipid metabolic process"/>
    <property type="evidence" value="ECO:0007669"/>
    <property type="project" value="InterPro"/>
</dbReference>
<dbReference type="OrthoDB" id="5896585at2759"/>
<dbReference type="Proteomes" id="UP000605970">
    <property type="component" value="Unassembled WGS sequence"/>
</dbReference>
<protein>
    <submittedName>
        <fullName evidence="1">Uncharacterized protein</fullName>
    </submittedName>
</protein>
<organism evidence="1 2">
    <name type="scientific">Meloidogyne graminicola</name>
    <dbReference type="NCBI Taxonomy" id="189291"/>
    <lineage>
        <taxon>Eukaryota</taxon>
        <taxon>Metazoa</taxon>
        <taxon>Ecdysozoa</taxon>
        <taxon>Nematoda</taxon>
        <taxon>Chromadorea</taxon>
        <taxon>Rhabditida</taxon>
        <taxon>Tylenchina</taxon>
        <taxon>Tylenchomorpha</taxon>
        <taxon>Tylenchoidea</taxon>
        <taxon>Meloidogynidae</taxon>
        <taxon>Meloidogyninae</taxon>
        <taxon>Meloidogyne</taxon>
    </lineage>
</organism>